<protein>
    <submittedName>
        <fullName evidence="3">Predicted protein</fullName>
    </submittedName>
</protein>
<dbReference type="PANTHER" id="PTHR23354:SF122">
    <property type="entry name" value="GTPASE-ACTIVATING PROTEIN SKYWALKER"/>
    <property type="match status" value="1"/>
</dbReference>
<evidence type="ECO:0000259" key="2">
    <source>
        <dbReference type="PROSITE" id="PS51886"/>
    </source>
</evidence>
<accession>D2VUE9</accession>
<evidence type="ECO:0000313" key="3">
    <source>
        <dbReference type="EMBL" id="EFC39433.1"/>
    </source>
</evidence>
<evidence type="ECO:0000256" key="1">
    <source>
        <dbReference type="SAM" id="Coils"/>
    </source>
</evidence>
<dbReference type="AlphaFoldDB" id="D2VUE9"/>
<feature type="coiled-coil region" evidence="1">
    <location>
        <begin position="45"/>
        <end position="106"/>
    </location>
</feature>
<dbReference type="InterPro" id="IPR006571">
    <property type="entry name" value="TLDc_dom"/>
</dbReference>
<sequence length="348" mass="37540">MLKLDNTLVKWFLIVMVVSFAFILQHASVSASTSSTTGSSLRDWLTSLQSEASSLQVKVNQLEKVIALLTDSNSTISIVQVRAAQLAKIKKSLDMLNLEIQTINQACSTKSGPNCDISLCDSKCLNCTSAGQCMMCSGNWTGPTCSTCKVGWTGPNCSTIDNVGDLATSSILNYTMATRFVQDLILGVKKNDIKLLFRSSRDGFSCVASVLANFQTRVSNKGPTFVIFQATSGAIFGAYTSQSLTTACTQVTDTATFLFSIQSNTGEQRFTKLLPQVTTNSVLPCSNQYLAFGRGYDLFYGCWVGVVVGRTVPNTFPNMGQYYLSGSGVAYSTTGSAFDVTDFEVYSL</sequence>
<dbReference type="VEuPathDB" id="AmoebaDB:NAEGRDRAFT_72640"/>
<proteinExistence type="predicted"/>
<dbReference type="EMBL" id="GG738899">
    <property type="protein sequence ID" value="EFC39433.1"/>
    <property type="molecule type" value="Genomic_DNA"/>
</dbReference>
<reference evidence="3 4" key="1">
    <citation type="journal article" date="2010" name="Cell">
        <title>The genome of Naegleria gruberi illuminates early eukaryotic versatility.</title>
        <authorList>
            <person name="Fritz-Laylin L.K."/>
            <person name="Prochnik S.E."/>
            <person name="Ginger M.L."/>
            <person name="Dacks J.B."/>
            <person name="Carpenter M.L."/>
            <person name="Field M.C."/>
            <person name="Kuo A."/>
            <person name="Paredez A."/>
            <person name="Chapman J."/>
            <person name="Pham J."/>
            <person name="Shu S."/>
            <person name="Neupane R."/>
            <person name="Cipriano M."/>
            <person name="Mancuso J."/>
            <person name="Tu H."/>
            <person name="Salamov A."/>
            <person name="Lindquist E."/>
            <person name="Shapiro H."/>
            <person name="Lucas S."/>
            <person name="Grigoriev I.V."/>
            <person name="Cande W.Z."/>
            <person name="Fulton C."/>
            <person name="Rokhsar D.S."/>
            <person name="Dawson S.C."/>
        </authorList>
    </citation>
    <scope>NUCLEOTIDE SEQUENCE [LARGE SCALE GENOMIC DNA]</scope>
    <source>
        <strain evidence="3 4">NEG-M</strain>
    </source>
</reference>
<gene>
    <name evidence="3" type="ORF">NAEGRDRAFT_72640</name>
</gene>
<feature type="domain" description="TLDc" evidence="2">
    <location>
        <begin position="170"/>
        <end position="348"/>
    </location>
</feature>
<dbReference type="RefSeq" id="XP_002672177.1">
    <property type="nucleotide sequence ID" value="XM_002672131.1"/>
</dbReference>
<keyword evidence="4" id="KW-1185">Reference proteome</keyword>
<dbReference type="Pfam" id="PF07534">
    <property type="entry name" value="TLD"/>
    <property type="match status" value="1"/>
</dbReference>
<evidence type="ECO:0000313" key="4">
    <source>
        <dbReference type="Proteomes" id="UP000006671"/>
    </source>
</evidence>
<dbReference type="Proteomes" id="UP000006671">
    <property type="component" value="Unassembled WGS sequence"/>
</dbReference>
<dbReference type="PANTHER" id="PTHR23354">
    <property type="entry name" value="NUCLEOLAR PROTEIN 7/ESTROGEN RECEPTOR COACTIVATOR-RELATED"/>
    <property type="match status" value="1"/>
</dbReference>
<dbReference type="PROSITE" id="PS51886">
    <property type="entry name" value="TLDC"/>
    <property type="match status" value="1"/>
</dbReference>
<dbReference type="OrthoDB" id="6130531at2759"/>
<name>D2VUE9_NAEGR</name>
<dbReference type="KEGG" id="ngr:NAEGRDRAFT_72640"/>
<organism evidence="4">
    <name type="scientific">Naegleria gruberi</name>
    <name type="common">Amoeba</name>
    <dbReference type="NCBI Taxonomy" id="5762"/>
    <lineage>
        <taxon>Eukaryota</taxon>
        <taxon>Discoba</taxon>
        <taxon>Heterolobosea</taxon>
        <taxon>Tetramitia</taxon>
        <taxon>Eutetramitia</taxon>
        <taxon>Vahlkampfiidae</taxon>
        <taxon>Naegleria</taxon>
    </lineage>
</organism>
<dbReference type="InParanoid" id="D2VUE9"/>
<keyword evidence="1" id="KW-0175">Coiled coil</keyword>
<dbReference type="GeneID" id="8850861"/>